<keyword evidence="9" id="KW-0256">Endoplasmic reticulum</keyword>
<accession>A0AAN9THQ0</accession>
<comment type="function">
    <text evidence="1">Conjugation of reduced glutathione to a wide number of exogenous and endogenous hydrophobic electrophiles.</text>
</comment>
<comment type="caution">
    <text evidence="18">The sequence shown here is derived from an EMBL/GenBank/DDBJ whole genome shotgun (WGS) entry which is preliminary data.</text>
</comment>
<dbReference type="GO" id="GO:0005741">
    <property type="term" value="C:mitochondrial outer membrane"/>
    <property type="evidence" value="ECO:0007669"/>
    <property type="project" value="UniProtKB-SubCell"/>
</dbReference>
<comment type="catalytic activity">
    <reaction evidence="16">
        <text>RX + glutathione = an S-substituted glutathione + a halide anion + H(+)</text>
        <dbReference type="Rhea" id="RHEA:16437"/>
        <dbReference type="ChEBI" id="CHEBI:15378"/>
        <dbReference type="ChEBI" id="CHEBI:16042"/>
        <dbReference type="ChEBI" id="CHEBI:17792"/>
        <dbReference type="ChEBI" id="CHEBI:57925"/>
        <dbReference type="ChEBI" id="CHEBI:90779"/>
        <dbReference type="EC" id="2.5.1.18"/>
    </reaction>
    <physiologicalReaction direction="left-to-right" evidence="16">
        <dbReference type="Rhea" id="RHEA:16438"/>
    </physiologicalReaction>
</comment>
<evidence type="ECO:0000256" key="16">
    <source>
        <dbReference type="ARBA" id="ARBA00049385"/>
    </source>
</evidence>
<keyword evidence="10 17" id="KW-1133">Transmembrane helix</keyword>
<gene>
    <name evidence="18" type="ORF">V9T40_002052</name>
</gene>
<dbReference type="Pfam" id="PF01124">
    <property type="entry name" value="MAPEG"/>
    <property type="match status" value="1"/>
</dbReference>
<protein>
    <recommendedName>
        <fullName evidence="15">Microsomal glutathione S-transferase 1</fullName>
        <ecNumber evidence="5">2.5.1.18</ecNumber>
    </recommendedName>
</protein>
<dbReference type="Proteomes" id="UP001367676">
    <property type="component" value="Unassembled WGS sequence"/>
</dbReference>
<evidence type="ECO:0000313" key="18">
    <source>
        <dbReference type="EMBL" id="KAK7590439.1"/>
    </source>
</evidence>
<evidence type="ECO:0000256" key="15">
    <source>
        <dbReference type="ARBA" id="ARBA00039397"/>
    </source>
</evidence>
<proteinExistence type="inferred from homology"/>
<sequence length="152" mass="17719">MHSSNLLSLENPVFKTYLFYASILVGKMLIMSPLTARWRFRKGVFATPEDTVLRKDSKVKHDDDVERVRRAHLNDLENIPIFLISCCFYILTDPHTFIAINLIRVFTICRIIHTYVYAIHVIPQPTRALVWGVANFINWYMIVVSAIKFVSF</sequence>
<keyword evidence="6" id="KW-0808">Transferase</keyword>
<dbReference type="GO" id="GO:0005789">
    <property type="term" value="C:endoplasmic reticulum membrane"/>
    <property type="evidence" value="ECO:0007669"/>
    <property type="project" value="UniProtKB-SubCell"/>
</dbReference>
<dbReference type="PANTHER" id="PTHR10689:SF6">
    <property type="entry name" value="MICROSOMAL GLUTATHIONE S-TRANSFERASE 1"/>
    <property type="match status" value="1"/>
</dbReference>
<keyword evidence="8" id="KW-1000">Mitochondrion outer membrane</keyword>
<evidence type="ECO:0000256" key="3">
    <source>
        <dbReference type="ARBA" id="ARBA00004477"/>
    </source>
</evidence>
<feature type="transmembrane region" description="Helical" evidence="17">
    <location>
        <begin position="76"/>
        <end position="92"/>
    </location>
</feature>
<evidence type="ECO:0000256" key="1">
    <source>
        <dbReference type="ARBA" id="ARBA00003701"/>
    </source>
</evidence>
<reference evidence="18 19" key="1">
    <citation type="submission" date="2024-03" db="EMBL/GenBank/DDBJ databases">
        <title>Adaptation during the transition from Ophiocordyceps entomopathogen to insect associate is accompanied by gene loss and intensified selection.</title>
        <authorList>
            <person name="Ward C.M."/>
            <person name="Onetto C.A."/>
            <person name="Borneman A.R."/>
        </authorList>
    </citation>
    <scope>NUCLEOTIDE SEQUENCE [LARGE SCALE GENOMIC DNA]</scope>
    <source>
        <strain evidence="18">AWRI1</strain>
        <tissue evidence="18">Single Adult Female</tissue>
    </source>
</reference>
<dbReference type="EC" id="2.5.1.18" evidence="5"/>
<evidence type="ECO:0000256" key="12">
    <source>
        <dbReference type="ARBA" id="ARBA00023128"/>
    </source>
</evidence>
<feature type="transmembrane region" description="Helical" evidence="17">
    <location>
        <begin position="17"/>
        <end position="36"/>
    </location>
</feature>
<comment type="subunit">
    <text evidence="14">Homotrimer; The trimer binds only one molecule of glutathione.</text>
</comment>
<keyword evidence="13 17" id="KW-0472">Membrane</keyword>
<dbReference type="InterPro" id="IPR023352">
    <property type="entry name" value="MAPEG-like_dom_sf"/>
</dbReference>
<dbReference type="FunFam" id="1.20.120.550:FF:000002">
    <property type="entry name" value="Microsomal glutathione S-transferase 1"/>
    <property type="match status" value="1"/>
</dbReference>
<dbReference type="InterPro" id="IPR001129">
    <property type="entry name" value="Membr-assoc_MAPEG"/>
</dbReference>
<keyword evidence="7 17" id="KW-0812">Transmembrane</keyword>
<dbReference type="GO" id="GO:0004364">
    <property type="term" value="F:glutathione transferase activity"/>
    <property type="evidence" value="ECO:0007669"/>
    <property type="project" value="UniProtKB-EC"/>
</dbReference>
<evidence type="ECO:0000256" key="14">
    <source>
        <dbReference type="ARBA" id="ARBA00038540"/>
    </source>
</evidence>
<dbReference type="AlphaFoldDB" id="A0AAN9THQ0"/>
<keyword evidence="19" id="KW-1185">Reference proteome</keyword>
<evidence type="ECO:0000256" key="9">
    <source>
        <dbReference type="ARBA" id="ARBA00022824"/>
    </source>
</evidence>
<evidence type="ECO:0000256" key="7">
    <source>
        <dbReference type="ARBA" id="ARBA00022692"/>
    </source>
</evidence>
<dbReference type="Gene3D" id="1.20.120.550">
    <property type="entry name" value="Membrane associated eicosanoid/glutathione metabolism-like domain"/>
    <property type="match status" value="1"/>
</dbReference>
<keyword evidence="11" id="KW-0007">Acetylation</keyword>
<evidence type="ECO:0000256" key="17">
    <source>
        <dbReference type="SAM" id="Phobius"/>
    </source>
</evidence>
<organism evidence="18 19">
    <name type="scientific">Parthenolecanium corni</name>
    <dbReference type="NCBI Taxonomy" id="536013"/>
    <lineage>
        <taxon>Eukaryota</taxon>
        <taxon>Metazoa</taxon>
        <taxon>Ecdysozoa</taxon>
        <taxon>Arthropoda</taxon>
        <taxon>Hexapoda</taxon>
        <taxon>Insecta</taxon>
        <taxon>Pterygota</taxon>
        <taxon>Neoptera</taxon>
        <taxon>Paraneoptera</taxon>
        <taxon>Hemiptera</taxon>
        <taxon>Sternorrhyncha</taxon>
        <taxon>Coccoidea</taxon>
        <taxon>Coccidae</taxon>
        <taxon>Parthenolecanium</taxon>
    </lineage>
</organism>
<dbReference type="SUPFAM" id="SSF161084">
    <property type="entry name" value="MAPEG domain-like"/>
    <property type="match status" value="1"/>
</dbReference>
<dbReference type="InterPro" id="IPR040162">
    <property type="entry name" value="MGST1-like"/>
</dbReference>
<evidence type="ECO:0000256" key="13">
    <source>
        <dbReference type="ARBA" id="ARBA00023136"/>
    </source>
</evidence>
<dbReference type="PANTHER" id="PTHR10689">
    <property type="entry name" value="MICROSOMAL GLUTATHIONE S-TRANSFERASE 1"/>
    <property type="match status" value="1"/>
</dbReference>
<dbReference type="EMBL" id="JBBCAQ010000022">
    <property type="protein sequence ID" value="KAK7590439.1"/>
    <property type="molecule type" value="Genomic_DNA"/>
</dbReference>
<evidence type="ECO:0000256" key="2">
    <source>
        <dbReference type="ARBA" id="ARBA00004294"/>
    </source>
</evidence>
<evidence type="ECO:0000256" key="10">
    <source>
        <dbReference type="ARBA" id="ARBA00022989"/>
    </source>
</evidence>
<name>A0AAN9THQ0_9HEMI</name>
<evidence type="ECO:0000256" key="11">
    <source>
        <dbReference type="ARBA" id="ARBA00022990"/>
    </source>
</evidence>
<evidence type="ECO:0000313" key="19">
    <source>
        <dbReference type="Proteomes" id="UP001367676"/>
    </source>
</evidence>
<evidence type="ECO:0000256" key="4">
    <source>
        <dbReference type="ARBA" id="ARBA00010459"/>
    </source>
</evidence>
<evidence type="ECO:0000256" key="6">
    <source>
        <dbReference type="ARBA" id="ARBA00022679"/>
    </source>
</evidence>
<feature type="transmembrane region" description="Helical" evidence="17">
    <location>
        <begin position="129"/>
        <end position="150"/>
    </location>
</feature>
<evidence type="ECO:0000256" key="8">
    <source>
        <dbReference type="ARBA" id="ARBA00022787"/>
    </source>
</evidence>
<evidence type="ECO:0000256" key="5">
    <source>
        <dbReference type="ARBA" id="ARBA00012452"/>
    </source>
</evidence>
<comment type="subcellular location">
    <subcellularLocation>
        <location evidence="3">Endoplasmic reticulum membrane</location>
        <topology evidence="3">Multi-pass membrane protein</topology>
    </subcellularLocation>
    <subcellularLocation>
        <location evidence="2">Mitochondrion outer membrane</location>
    </subcellularLocation>
</comment>
<keyword evidence="12" id="KW-0496">Mitochondrion</keyword>
<comment type="similarity">
    <text evidence="4">Belongs to the MAPEG family.</text>
</comment>